<dbReference type="GO" id="GO:0016614">
    <property type="term" value="F:oxidoreductase activity, acting on CH-OH group of donors"/>
    <property type="evidence" value="ECO:0007669"/>
    <property type="project" value="InterPro"/>
</dbReference>
<dbReference type="OrthoDB" id="269227at2759"/>
<keyword evidence="9" id="KW-1185">Reference proteome</keyword>
<dbReference type="SUPFAM" id="SSF51905">
    <property type="entry name" value="FAD/NAD(P)-binding domain"/>
    <property type="match status" value="1"/>
</dbReference>
<dbReference type="Pfam" id="PF00732">
    <property type="entry name" value="GMC_oxred_N"/>
    <property type="match status" value="1"/>
</dbReference>
<dbReference type="InterPro" id="IPR012132">
    <property type="entry name" value="GMC_OxRdtase"/>
</dbReference>
<feature type="binding site" evidence="3">
    <location>
        <position position="231"/>
    </location>
    <ligand>
        <name>FAD</name>
        <dbReference type="ChEBI" id="CHEBI:57692"/>
    </ligand>
</feature>
<keyword evidence="3 4" id="KW-0274">FAD</keyword>
<feature type="non-terminal residue" evidence="8">
    <location>
        <position position="1"/>
    </location>
</feature>
<feature type="domain" description="Glucose-methanol-choline oxidoreductase N-terminal" evidence="6">
    <location>
        <begin position="91"/>
        <end position="114"/>
    </location>
</feature>
<dbReference type="PANTHER" id="PTHR11552:SF78">
    <property type="entry name" value="GLUCOSE-METHANOL-CHOLINE OXIDOREDUCTASE N-TERMINAL DOMAIN-CONTAINING PROTEIN"/>
    <property type="match status" value="1"/>
</dbReference>
<dbReference type="InterPro" id="IPR036188">
    <property type="entry name" value="FAD/NAD-bd_sf"/>
</dbReference>
<comment type="similarity">
    <text evidence="2 4">Belongs to the GMC oxidoreductase family.</text>
</comment>
<feature type="domain" description="Glucose-methanol-choline oxidoreductase N-terminal" evidence="7">
    <location>
        <begin position="273"/>
        <end position="287"/>
    </location>
</feature>
<feature type="compositionally biased region" description="Low complexity" evidence="5">
    <location>
        <begin position="41"/>
        <end position="58"/>
    </location>
</feature>
<proteinExistence type="inferred from homology"/>
<dbReference type="AlphaFoldDB" id="A0A0D6EG20"/>
<dbReference type="Gene3D" id="3.30.410.40">
    <property type="match status" value="2"/>
</dbReference>
<evidence type="ECO:0000256" key="4">
    <source>
        <dbReference type="RuleBase" id="RU003968"/>
    </source>
</evidence>
<dbReference type="PIRSF" id="PIRSF000137">
    <property type="entry name" value="Alcohol_oxidase"/>
    <property type="match status" value="1"/>
</dbReference>
<evidence type="ECO:0000259" key="7">
    <source>
        <dbReference type="PROSITE" id="PS00624"/>
    </source>
</evidence>
<dbReference type="EMBL" id="CENE01000001">
    <property type="protein sequence ID" value="CEQ38713.1"/>
    <property type="molecule type" value="Genomic_DNA"/>
</dbReference>
<feature type="binding site" evidence="3">
    <location>
        <begin position="581"/>
        <end position="582"/>
    </location>
    <ligand>
        <name>FAD</name>
        <dbReference type="ChEBI" id="CHEBI:57692"/>
    </ligand>
</feature>
<dbReference type="SUPFAM" id="SSF54373">
    <property type="entry name" value="FAD-linked reductases, C-terminal domain"/>
    <property type="match status" value="1"/>
</dbReference>
<dbReference type="PROSITE" id="PS00624">
    <property type="entry name" value="GMC_OXRED_2"/>
    <property type="match status" value="1"/>
</dbReference>
<reference evidence="9" key="1">
    <citation type="submission" date="2015-02" db="EMBL/GenBank/DDBJ databases">
        <authorList>
            <person name="Gon?alves P."/>
        </authorList>
    </citation>
    <scope>NUCLEOTIDE SEQUENCE [LARGE SCALE GENOMIC DNA]</scope>
</reference>
<dbReference type="InterPro" id="IPR007867">
    <property type="entry name" value="GMC_OxRtase_C"/>
</dbReference>
<evidence type="ECO:0000256" key="3">
    <source>
        <dbReference type="PIRSR" id="PIRSR000137-2"/>
    </source>
</evidence>
<evidence type="ECO:0000256" key="5">
    <source>
        <dbReference type="SAM" id="MobiDB-lite"/>
    </source>
</evidence>
<dbReference type="GO" id="GO:0050660">
    <property type="term" value="F:flavin adenine dinucleotide binding"/>
    <property type="evidence" value="ECO:0007669"/>
    <property type="project" value="InterPro"/>
</dbReference>
<name>A0A0D6EG20_SPOSA</name>
<dbReference type="PANTHER" id="PTHR11552">
    <property type="entry name" value="GLUCOSE-METHANOL-CHOLINE GMC OXIDOREDUCTASE"/>
    <property type="match status" value="1"/>
</dbReference>
<keyword evidence="4" id="KW-0285">Flavoprotein</keyword>
<accession>A0A0D6EG20</accession>
<evidence type="ECO:0000256" key="2">
    <source>
        <dbReference type="ARBA" id="ARBA00010790"/>
    </source>
</evidence>
<dbReference type="Pfam" id="PF05199">
    <property type="entry name" value="GMC_oxred_C"/>
    <property type="match status" value="1"/>
</dbReference>
<dbReference type="Gene3D" id="3.50.50.60">
    <property type="entry name" value="FAD/NAD(P)-binding domain"/>
    <property type="match status" value="2"/>
</dbReference>
<organism evidence="8 9">
    <name type="scientific">Sporidiobolus salmonicolor</name>
    <name type="common">Yeast-like fungus</name>
    <name type="synonym">Sporobolomyces salmonicolor</name>
    <dbReference type="NCBI Taxonomy" id="5005"/>
    <lineage>
        <taxon>Eukaryota</taxon>
        <taxon>Fungi</taxon>
        <taxon>Dikarya</taxon>
        <taxon>Basidiomycota</taxon>
        <taxon>Pucciniomycotina</taxon>
        <taxon>Microbotryomycetes</taxon>
        <taxon>Sporidiobolales</taxon>
        <taxon>Sporidiobolaceae</taxon>
        <taxon>Sporobolomyces</taxon>
    </lineage>
</organism>
<dbReference type="PROSITE" id="PS00623">
    <property type="entry name" value="GMC_OXRED_1"/>
    <property type="match status" value="1"/>
</dbReference>
<feature type="region of interest" description="Disordered" evidence="5">
    <location>
        <begin position="26"/>
        <end position="64"/>
    </location>
</feature>
<gene>
    <name evidence="8" type="primary">SPOSA6832_00168</name>
</gene>
<protein>
    <submittedName>
        <fullName evidence="8">SPOSA6832_00168-mRNA-1:cds</fullName>
    </submittedName>
</protein>
<feature type="non-terminal residue" evidence="8">
    <location>
        <position position="626"/>
    </location>
</feature>
<evidence type="ECO:0000256" key="1">
    <source>
        <dbReference type="ARBA" id="ARBA00001974"/>
    </source>
</evidence>
<evidence type="ECO:0000313" key="9">
    <source>
        <dbReference type="Proteomes" id="UP000243876"/>
    </source>
</evidence>
<dbReference type="Gene3D" id="3.30.560.10">
    <property type="entry name" value="Glucose Oxidase, domain 3"/>
    <property type="match status" value="1"/>
</dbReference>
<evidence type="ECO:0000259" key="6">
    <source>
        <dbReference type="PROSITE" id="PS00623"/>
    </source>
</evidence>
<sequence>TLNIQLSNNPYNLQCFLNTSTSSSAAVDRRVQPSPDASLVRTRTSKSSSSKPAPTTTKNMQRIPENNKAKFYVDTMASSYLRGRKSIVPCANILGGGSSINFQMYTRASFSDWDDFKMEGWRGREDLLPLMKRLEDYQESCMNDTHGKGGPIAISNGGQITPLAHDYLRACHEIGIPFTDDLQDGDMANGCEIWKKYINRNTGRRSDAAHAYIHPLRKLQKNLHLQTNATVSRVLFEGTKAVGVAYVNPIDRGHSTPKEHVVRARKMVVLAGGTLGTPQILERSGVGSAELLKKLDIPVVSDLPGVGEQYQDHYTTLQIFRASNETITTDDFLRGDKQAQDKIYNEYHINPAKALLASNCIDAGFKLRPTEEELKGMGKEFNEFFDRYFRDKPDKPVMFSSIVSGAYADHSLLPPGKYFTMCDLSSPSLPEASLTPRCVDRFSYLEYPASRGKIHIQSKNPHAQPFFDSGFMNHPADFAPIRWGYQKSREVARRMDAYRGELTSHHPHFHPGSPAACRDIDLVTAKQLLPDGLTVGIHMGTWSRPSDPEFVRQKVKEDVKYSEEDIKAIDDWVADHVETTWHSLGTCAMKPREKGGVVDAKLNVFGTSGLKIADLSIAPENLGTNT</sequence>
<comment type="cofactor">
    <cofactor evidence="1 3">
        <name>FAD</name>
        <dbReference type="ChEBI" id="CHEBI:57692"/>
    </cofactor>
</comment>
<dbReference type="InterPro" id="IPR000172">
    <property type="entry name" value="GMC_OxRdtase_N"/>
</dbReference>
<dbReference type="Proteomes" id="UP000243876">
    <property type="component" value="Unassembled WGS sequence"/>
</dbReference>
<evidence type="ECO:0000313" key="8">
    <source>
        <dbReference type="EMBL" id="CEQ38713.1"/>
    </source>
</evidence>